<dbReference type="InterPro" id="IPR001088">
    <property type="entry name" value="Glyco_hydro_4"/>
</dbReference>
<dbReference type="GO" id="GO:0004553">
    <property type="term" value="F:hydrolase activity, hydrolyzing O-glycosyl compounds"/>
    <property type="evidence" value="ECO:0007669"/>
    <property type="project" value="InterPro"/>
</dbReference>
<reference evidence="2" key="1">
    <citation type="journal article" date="2014" name="Front. Microbiol.">
        <title>High frequency of phylogenetically diverse reductive dehalogenase-homologous genes in deep subseafloor sedimentary metagenomes.</title>
        <authorList>
            <person name="Kawai M."/>
            <person name="Futagami T."/>
            <person name="Toyoda A."/>
            <person name="Takaki Y."/>
            <person name="Nishi S."/>
            <person name="Hori S."/>
            <person name="Arai W."/>
            <person name="Tsubouchi T."/>
            <person name="Morono Y."/>
            <person name="Uchiyama I."/>
            <person name="Ito T."/>
            <person name="Fujiyama A."/>
            <person name="Inagaki F."/>
            <person name="Takami H."/>
        </authorList>
    </citation>
    <scope>NUCLEOTIDE SEQUENCE</scope>
    <source>
        <strain evidence="2">Expedition CK06-06</strain>
    </source>
</reference>
<protein>
    <recommendedName>
        <fullName evidence="3">Glycosyl hydrolase family 4 C-terminal domain-containing protein</fullName>
    </recommendedName>
</protein>
<proteinExistence type="predicted"/>
<evidence type="ECO:0008006" key="3">
    <source>
        <dbReference type="Google" id="ProtNLM"/>
    </source>
</evidence>
<dbReference type="InterPro" id="IPR053715">
    <property type="entry name" value="GH4_Enzyme_sf"/>
</dbReference>
<dbReference type="PANTHER" id="PTHR32092">
    <property type="entry name" value="6-PHOSPHO-BETA-GLUCOSIDASE-RELATED"/>
    <property type="match status" value="1"/>
</dbReference>
<keyword evidence="1" id="KW-0520">NAD</keyword>
<dbReference type="Gene3D" id="3.90.1820.10">
    <property type="entry name" value="AglA-like glucosidase"/>
    <property type="match status" value="1"/>
</dbReference>
<sequence>MTNKIVLIGAGSATFGLEMLGDIFASKTLSGSSVVLHDINPQALKKVNDIALSHISKNSLDFQISATNDRKQALKDASFIIISIEVGNRFLLWEQDWRIPQQLGNKQIYGENGGPGGLFHSLRIIPSIIEICQDIVAICPDAYIFSLSNPHY</sequence>
<accession>X1BPL7</accession>
<evidence type="ECO:0000256" key="1">
    <source>
        <dbReference type="ARBA" id="ARBA00023027"/>
    </source>
</evidence>
<name>X1BPL7_9ZZZZ</name>
<comment type="caution">
    <text evidence="2">The sequence shown here is derived from an EMBL/GenBank/DDBJ whole genome shotgun (WGS) entry which is preliminary data.</text>
</comment>
<dbReference type="EMBL" id="BART01019922">
    <property type="protein sequence ID" value="GAG97864.1"/>
    <property type="molecule type" value="Genomic_DNA"/>
</dbReference>
<dbReference type="GO" id="GO:0005975">
    <property type="term" value="P:carbohydrate metabolic process"/>
    <property type="evidence" value="ECO:0007669"/>
    <property type="project" value="InterPro"/>
</dbReference>
<dbReference type="Pfam" id="PF02056">
    <property type="entry name" value="Glyco_hydro_4"/>
    <property type="match status" value="1"/>
</dbReference>
<dbReference type="InterPro" id="IPR036291">
    <property type="entry name" value="NAD(P)-bd_dom_sf"/>
</dbReference>
<organism evidence="2">
    <name type="scientific">marine sediment metagenome</name>
    <dbReference type="NCBI Taxonomy" id="412755"/>
    <lineage>
        <taxon>unclassified sequences</taxon>
        <taxon>metagenomes</taxon>
        <taxon>ecological metagenomes</taxon>
    </lineage>
</organism>
<evidence type="ECO:0000313" key="2">
    <source>
        <dbReference type="EMBL" id="GAG97864.1"/>
    </source>
</evidence>
<gene>
    <name evidence="2" type="ORF">S01H4_37132</name>
</gene>
<dbReference type="AlphaFoldDB" id="X1BPL7"/>
<dbReference type="PRINTS" id="PR00732">
    <property type="entry name" value="GLHYDRLASE4"/>
</dbReference>
<dbReference type="SUPFAM" id="SSF51735">
    <property type="entry name" value="NAD(P)-binding Rossmann-fold domains"/>
    <property type="match status" value="1"/>
</dbReference>